<dbReference type="OrthoDB" id="6500128at2759"/>
<dbReference type="Pfam" id="PF00005">
    <property type="entry name" value="ABC_tran"/>
    <property type="match status" value="1"/>
</dbReference>
<dbReference type="Proteomes" id="UP000224567">
    <property type="component" value="Unassembled WGS sequence"/>
</dbReference>
<gene>
    <name evidence="2" type="ORF">CQW23_04807</name>
</gene>
<dbReference type="PANTHER" id="PTHR24221:SF503">
    <property type="entry name" value="MITOCHONDRIAL POTASSIUM CHANNEL ATP-BINDING SUBUNIT"/>
    <property type="match status" value="1"/>
</dbReference>
<keyword evidence="3" id="KW-1185">Reference proteome</keyword>
<dbReference type="SUPFAM" id="SSF52540">
    <property type="entry name" value="P-loop containing nucleoside triphosphate hydrolases"/>
    <property type="match status" value="1"/>
</dbReference>
<protein>
    <recommendedName>
        <fullName evidence="1">ABC transporter domain-containing protein</fullName>
    </recommendedName>
</protein>
<dbReference type="PANTHER" id="PTHR24221">
    <property type="entry name" value="ATP-BINDING CASSETTE SUB-FAMILY B"/>
    <property type="match status" value="1"/>
</dbReference>
<dbReference type="Gene3D" id="3.40.50.300">
    <property type="entry name" value="P-loop containing nucleotide triphosphate hydrolases"/>
    <property type="match status" value="1"/>
</dbReference>
<dbReference type="InterPro" id="IPR003439">
    <property type="entry name" value="ABC_transporter-like_ATP-bd"/>
</dbReference>
<feature type="domain" description="ABC transporter" evidence="1">
    <location>
        <begin position="82"/>
        <end position="144"/>
    </location>
</feature>
<name>A0A2G2XG57_CAPBA</name>
<dbReference type="InterPro" id="IPR027417">
    <property type="entry name" value="P-loop_NTPase"/>
</dbReference>
<evidence type="ECO:0000259" key="1">
    <source>
        <dbReference type="Pfam" id="PF00005"/>
    </source>
</evidence>
<dbReference type="STRING" id="33114.A0A2G2XG57"/>
<sequence length="187" mass="20653">MLERSQMAQGEGRQLASEAVINHKTITAFSSHDRMLDLFEKPQAFPLPQHNVWGKNYGQKLTQFKATGSSSLPFETSDLETEEATESEIKKAAICANANEFLSATKDGYETYWGEREVQLSGGQRKRIALARTILKNPTILDEKTETIAVIKNGKVVEQGSYSQLLALGKSGSYYGTDEVAISPFSL</sequence>
<evidence type="ECO:0000313" key="2">
    <source>
        <dbReference type="EMBL" id="PHT56321.1"/>
    </source>
</evidence>
<organism evidence="2 3">
    <name type="scientific">Capsicum baccatum</name>
    <name type="common">Peruvian pepper</name>
    <dbReference type="NCBI Taxonomy" id="33114"/>
    <lineage>
        <taxon>Eukaryota</taxon>
        <taxon>Viridiplantae</taxon>
        <taxon>Streptophyta</taxon>
        <taxon>Embryophyta</taxon>
        <taxon>Tracheophyta</taxon>
        <taxon>Spermatophyta</taxon>
        <taxon>Magnoliopsida</taxon>
        <taxon>eudicotyledons</taxon>
        <taxon>Gunneridae</taxon>
        <taxon>Pentapetalae</taxon>
        <taxon>asterids</taxon>
        <taxon>lamiids</taxon>
        <taxon>Solanales</taxon>
        <taxon>Solanaceae</taxon>
        <taxon>Solanoideae</taxon>
        <taxon>Capsiceae</taxon>
        <taxon>Capsicum</taxon>
    </lineage>
</organism>
<evidence type="ECO:0000313" key="3">
    <source>
        <dbReference type="Proteomes" id="UP000224567"/>
    </source>
</evidence>
<dbReference type="GO" id="GO:0005524">
    <property type="term" value="F:ATP binding"/>
    <property type="evidence" value="ECO:0007669"/>
    <property type="project" value="InterPro"/>
</dbReference>
<dbReference type="GO" id="GO:0042626">
    <property type="term" value="F:ATPase-coupled transmembrane transporter activity"/>
    <property type="evidence" value="ECO:0007669"/>
    <property type="project" value="TreeGrafter"/>
</dbReference>
<dbReference type="InterPro" id="IPR039421">
    <property type="entry name" value="Type_1_exporter"/>
</dbReference>
<dbReference type="EMBL" id="MLFT02000002">
    <property type="protein sequence ID" value="PHT56321.1"/>
    <property type="molecule type" value="Genomic_DNA"/>
</dbReference>
<reference evidence="3" key="2">
    <citation type="journal article" date="2017" name="J. Anim. Genet.">
        <title>Multiple reference genome sequences of hot pepper reveal the massive evolution of plant disease resistance genes by retroduplication.</title>
        <authorList>
            <person name="Kim S."/>
            <person name="Park J."/>
            <person name="Yeom S.-I."/>
            <person name="Kim Y.-M."/>
            <person name="Seo E."/>
            <person name="Kim K.-T."/>
            <person name="Kim M.-S."/>
            <person name="Lee J.M."/>
            <person name="Cheong K."/>
            <person name="Shin H.-S."/>
            <person name="Kim S.-B."/>
            <person name="Han K."/>
            <person name="Lee J."/>
            <person name="Park M."/>
            <person name="Lee H.-A."/>
            <person name="Lee H.-Y."/>
            <person name="Lee Y."/>
            <person name="Oh S."/>
            <person name="Lee J.H."/>
            <person name="Choi E."/>
            <person name="Choi E."/>
            <person name="Lee S.E."/>
            <person name="Jeon J."/>
            <person name="Kim H."/>
            <person name="Choi G."/>
            <person name="Song H."/>
            <person name="Lee J."/>
            <person name="Lee S.-C."/>
            <person name="Kwon J.-K."/>
            <person name="Lee H.-Y."/>
            <person name="Koo N."/>
            <person name="Hong Y."/>
            <person name="Kim R.W."/>
            <person name="Kang W.-H."/>
            <person name="Huh J.H."/>
            <person name="Kang B.-C."/>
            <person name="Yang T.-J."/>
            <person name="Lee Y.-H."/>
            <person name="Bennetzen J.L."/>
            <person name="Choi D."/>
        </authorList>
    </citation>
    <scope>NUCLEOTIDE SEQUENCE [LARGE SCALE GENOMIC DNA]</scope>
    <source>
        <strain evidence="3">cv. PBC81</strain>
    </source>
</reference>
<dbReference type="AlphaFoldDB" id="A0A2G2XG57"/>
<dbReference type="GO" id="GO:0016020">
    <property type="term" value="C:membrane"/>
    <property type="evidence" value="ECO:0007669"/>
    <property type="project" value="TreeGrafter"/>
</dbReference>
<proteinExistence type="predicted"/>
<accession>A0A2G2XG57</accession>
<comment type="caution">
    <text evidence="2">The sequence shown here is derived from an EMBL/GenBank/DDBJ whole genome shotgun (WGS) entry which is preliminary data.</text>
</comment>
<dbReference type="GO" id="GO:0016887">
    <property type="term" value="F:ATP hydrolysis activity"/>
    <property type="evidence" value="ECO:0007669"/>
    <property type="project" value="InterPro"/>
</dbReference>
<reference evidence="2 3" key="1">
    <citation type="journal article" date="2017" name="Genome Biol.">
        <title>New reference genome sequences of hot pepper reveal the massive evolution of plant disease-resistance genes by retroduplication.</title>
        <authorList>
            <person name="Kim S."/>
            <person name="Park J."/>
            <person name="Yeom S.I."/>
            <person name="Kim Y.M."/>
            <person name="Seo E."/>
            <person name="Kim K.T."/>
            <person name="Kim M.S."/>
            <person name="Lee J.M."/>
            <person name="Cheong K."/>
            <person name="Shin H.S."/>
            <person name="Kim S.B."/>
            <person name="Han K."/>
            <person name="Lee J."/>
            <person name="Park M."/>
            <person name="Lee H.A."/>
            <person name="Lee H.Y."/>
            <person name="Lee Y."/>
            <person name="Oh S."/>
            <person name="Lee J.H."/>
            <person name="Choi E."/>
            <person name="Choi E."/>
            <person name="Lee S.E."/>
            <person name="Jeon J."/>
            <person name="Kim H."/>
            <person name="Choi G."/>
            <person name="Song H."/>
            <person name="Lee J."/>
            <person name="Lee S.C."/>
            <person name="Kwon J.K."/>
            <person name="Lee H.Y."/>
            <person name="Koo N."/>
            <person name="Hong Y."/>
            <person name="Kim R.W."/>
            <person name="Kang W.H."/>
            <person name="Huh J.H."/>
            <person name="Kang B.C."/>
            <person name="Yang T.J."/>
            <person name="Lee Y.H."/>
            <person name="Bennetzen J.L."/>
            <person name="Choi D."/>
        </authorList>
    </citation>
    <scope>NUCLEOTIDE SEQUENCE [LARGE SCALE GENOMIC DNA]</scope>
    <source>
        <strain evidence="3">cv. PBC81</strain>
    </source>
</reference>